<feature type="signal peptide" evidence="3">
    <location>
        <begin position="1"/>
        <end position="19"/>
    </location>
</feature>
<keyword evidence="5" id="KW-1185">Reference proteome</keyword>
<dbReference type="GeneID" id="39587654"/>
<dbReference type="InterPro" id="IPR051477">
    <property type="entry name" value="Expansin_CellWall"/>
</dbReference>
<evidence type="ECO:0000256" key="1">
    <source>
        <dbReference type="ARBA" id="ARBA00022729"/>
    </source>
</evidence>
<feature type="region of interest" description="Disordered" evidence="2">
    <location>
        <begin position="152"/>
        <end position="233"/>
    </location>
</feature>
<dbReference type="InterPro" id="IPR036908">
    <property type="entry name" value="RlpA-like_sf"/>
</dbReference>
<sequence>MLFIPIAAVALALTGTAAAAGHDAKPARGHYRRSSLRAEREIEASGNQTLAKRSYSGTGTYYYVGVGACGDTSVDTDYLVALNTDQYGSGYPGPECWKTVSITANGVTVSNVPILDECPTCDYGSLDLSPSLFEQFAELSVGTLSITWNYDSSSDTTTTSSKTTSTSVYVAPSTSSTSQYTPTSTYVAPTSTYIPPTSTSTSSTSVYTPPSTSETPTSTVQSSTTESSSTIVTTSSEPLSSTIALNSTSSAVLSSTAAGNLTASVTGYNVTANSTATAVPAAATGNNTVVVTETSNSNDTVSDSAWVAVDELVVQLGKMIVAGAGSS</sequence>
<evidence type="ECO:0000313" key="5">
    <source>
        <dbReference type="Proteomes" id="UP000279236"/>
    </source>
</evidence>
<reference evidence="4 5" key="1">
    <citation type="submission" date="2018-11" db="EMBL/GenBank/DDBJ databases">
        <title>Genome sequence of Apiotrichum porosum DSM 27194.</title>
        <authorList>
            <person name="Aliyu H."/>
            <person name="Gorte O."/>
            <person name="Ochsenreither K."/>
        </authorList>
    </citation>
    <scope>NUCLEOTIDE SEQUENCE [LARGE SCALE GENOMIC DNA]</scope>
    <source>
        <strain evidence="4 5">DSM 27194</strain>
    </source>
</reference>
<evidence type="ECO:0000256" key="3">
    <source>
        <dbReference type="SAM" id="SignalP"/>
    </source>
</evidence>
<gene>
    <name evidence="4" type="ORF">EHS24_003111</name>
</gene>
<dbReference type="PANTHER" id="PTHR31836:SF28">
    <property type="entry name" value="SRCR DOMAIN-CONTAINING PROTEIN-RELATED"/>
    <property type="match status" value="1"/>
</dbReference>
<evidence type="ECO:0000256" key="2">
    <source>
        <dbReference type="SAM" id="MobiDB-lite"/>
    </source>
</evidence>
<dbReference type="STRING" id="105984.A0A427XFR2"/>
<proteinExistence type="predicted"/>
<keyword evidence="1 3" id="KW-0732">Signal</keyword>
<accession>A0A427XFR2</accession>
<feature type="chain" id="PRO_5019561559" description="RlpA-like protein double-psi beta-barrel domain-containing protein" evidence="3">
    <location>
        <begin position="20"/>
        <end position="327"/>
    </location>
</feature>
<dbReference type="AlphaFoldDB" id="A0A427XFR2"/>
<evidence type="ECO:0000313" key="4">
    <source>
        <dbReference type="EMBL" id="RSH77554.1"/>
    </source>
</evidence>
<dbReference type="EMBL" id="RSCE01000015">
    <property type="protein sequence ID" value="RSH77554.1"/>
    <property type="molecule type" value="Genomic_DNA"/>
</dbReference>
<dbReference type="SUPFAM" id="SSF50685">
    <property type="entry name" value="Barwin-like endoglucanases"/>
    <property type="match status" value="1"/>
</dbReference>
<name>A0A427XFR2_9TREE</name>
<dbReference type="PANTHER" id="PTHR31836">
    <property type="match status" value="1"/>
</dbReference>
<dbReference type="CDD" id="cd22191">
    <property type="entry name" value="DPBB_RlpA_EXP_N-like"/>
    <property type="match status" value="1"/>
</dbReference>
<dbReference type="OrthoDB" id="623670at2759"/>
<organism evidence="4 5">
    <name type="scientific">Apiotrichum porosum</name>
    <dbReference type="NCBI Taxonomy" id="105984"/>
    <lineage>
        <taxon>Eukaryota</taxon>
        <taxon>Fungi</taxon>
        <taxon>Dikarya</taxon>
        <taxon>Basidiomycota</taxon>
        <taxon>Agaricomycotina</taxon>
        <taxon>Tremellomycetes</taxon>
        <taxon>Trichosporonales</taxon>
        <taxon>Trichosporonaceae</taxon>
        <taxon>Apiotrichum</taxon>
    </lineage>
</organism>
<protein>
    <recommendedName>
        <fullName evidence="6">RlpA-like protein double-psi beta-barrel domain-containing protein</fullName>
    </recommendedName>
</protein>
<dbReference type="Gene3D" id="2.40.40.10">
    <property type="entry name" value="RlpA-like domain"/>
    <property type="match status" value="1"/>
</dbReference>
<evidence type="ECO:0008006" key="6">
    <source>
        <dbReference type="Google" id="ProtNLM"/>
    </source>
</evidence>
<dbReference type="RefSeq" id="XP_028472701.1">
    <property type="nucleotide sequence ID" value="XM_028618813.1"/>
</dbReference>
<comment type="caution">
    <text evidence="4">The sequence shown here is derived from an EMBL/GenBank/DDBJ whole genome shotgun (WGS) entry which is preliminary data.</text>
</comment>
<dbReference type="Proteomes" id="UP000279236">
    <property type="component" value="Unassembled WGS sequence"/>
</dbReference>